<accession>A0A2S0MSU4</accession>
<dbReference type="Gene3D" id="3.90.850.10">
    <property type="entry name" value="Fumarylacetoacetase-like, C-terminal domain"/>
    <property type="match status" value="1"/>
</dbReference>
<keyword evidence="2" id="KW-0732">Signal</keyword>
<evidence type="ECO:0000256" key="2">
    <source>
        <dbReference type="SAM" id="SignalP"/>
    </source>
</evidence>
<organism evidence="4 5">
    <name type="scientific">Pukyongiella litopenaei</name>
    <dbReference type="NCBI Taxonomy" id="2605946"/>
    <lineage>
        <taxon>Bacteria</taxon>
        <taxon>Pseudomonadati</taxon>
        <taxon>Pseudomonadota</taxon>
        <taxon>Alphaproteobacteria</taxon>
        <taxon>Rhodobacterales</taxon>
        <taxon>Paracoccaceae</taxon>
        <taxon>Pukyongiella</taxon>
    </lineage>
</organism>
<dbReference type="Pfam" id="PF01557">
    <property type="entry name" value="FAA_hydrolase"/>
    <property type="match status" value="1"/>
</dbReference>
<feature type="chain" id="PRO_5015639469" evidence="2">
    <location>
        <begin position="26"/>
        <end position="286"/>
    </location>
</feature>
<evidence type="ECO:0000313" key="5">
    <source>
        <dbReference type="Proteomes" id="UP000237655"/>
    </source>
</evidence>
<keyword evidence="5" id="KW-1185">Reference proteome</keyword>
<feature type="signal peptide" evidence="2">
    <location>
        <begin position="1"/>
        <end position="25"/>
    </location>
</feature>
<dbReference type="InterPro" id="IPR050772">
    <property type="entry name" value="Hydratase-Decarb/MhpD_sf"/>
</dbReference>
<dbReference type="GO" id="GO:0008684">
    <property type="term" value="F:2-oxopent-4-enoate hydratase activity"/>
    <property type="evidence" value="ECO:0007669"/>
    <property type="project" value="TreeGrafter"/>
</dbReference>
<protein>
    <submittedName>
        <fullName evidence="4">Hydratase</fullName>
    </submittedName>
</protein>
<evidence type="ECO:0000259" key="3">
    <source>
        <dbReference type="Pfam" id="PF01557"/>
    </source>
</evidence>
<dbReference type="SUPFAM" id="SSF56529">
    <property type="entry name" value="FAH"/>
    <property type="match status" value="1"/>
</dbReference>
<dbReference type="InterPro" id="IPR011234">
    <property type="entry name" value="Fumarylacetoacetase-like_C"/>
</dbReference>
<sequence length="286" mass="28729">MKPDRIGAALACMMGVAGIAGGAVADCASDEDVARFAADYAAGTPTRALVADGSMEDALCTQAKVAAAISKQMGPVIGYKAGLTSKPAQDRFGVTEPVQGVLYRDMMLPDGAEVPEKWGARPVFEADLILVVGDAAINDAASGEDAMAHISAVHPFIELPDLTVAEGEPITGVTLTAIGVAPKLGVLGSAIPVDDPAAMHAALGAMTVTLSAADGEVLAEVPGAAVLGHPVNSLMWLMSKGIDLKPGDMISVGSFGPLVPPAKGKGGATATYTGLPGDPSVSVVFR</sequence>
<dbReference type="InterPro" id="IPR036663">
    <property type="entry name" value="Fumarylacetoacetase_C_sf"/>
</dbReference>
<dbReference type="AlphaFoldDB" id="A0A2S0MSU4"/>
<dbReference type="PANTHER" id="PTHR30143:SF0">
    <property type="entry name" value="2-KETO-4-PENTENOATE HYDRATASE"/>
    <property type="match status" value="1"/>
</dbReference>
<gene>
    <name evidence="4" type="ORF">C6Y53_15395</name>
</gene>
<dbReference type="KEGG" id="thas:C6Y53_15395"/>
<dbReference type="RefSeq" id="WP_106473264.1">
    <property type="nucleotide sequence ID" value="NZ_CP027665.1"/>
</dbReference>
<dbReference type="EMBL" id="CP027665">
    <property type="protein sequence ID" value="AVO38954.1"/>
    <property type="molecule type" value="Genomic_DNA"/>
</dbReference>
<evidence type="ECO:0000313" key="4">
    <source>
        <dbReference type="EMBL" id="AVO38954.1"/>
    </source>
</evidence>
<dbReference type="PANTHER" id="PTHR30143">
    <property type="entry name" value="ACID HYDRATASE"/>
    <property type="match status" value="1"/>
</dbReference>
<name>A0A2S0MSU4_9RHOB</name>
<evidence type="ECO:0000256" key="1">
    <source>
        <dbReference type="ARBA" id="ARBA00023239"/>
    </source>
</evidence>
<dbReference type="Proteomes" id="UP000237655">
    <property type="component" value="Chromosome"/>
</dbReference>
<proteinExistence type="predicted"/>
<feature type="domain" description="Fumarylacetoacetase-like C-terminal" evidence="3">
    <location>
        <begin position="97"/>
        <end position="255"/>
    </location>
</feature>
<dbReference type="GO" id="GO:0005737">
    <property type="term" value="C:cytoplasm"/>
    <property type="evidence" value="ECO:0007669"/>
    <property type="project" value="TreeGrafter"/>
</dbReference>
<keyword evidence="1" id="KW-0456">Lyase</keyword>
<reference evidence="5" key="1">
    <citation type="submission" date="2018-03" db="EMBL/GenBank/DDBJ databases">
        <title>Genomic analysis of the strain SH-1 isolated from shrimp intestine.</title>
        <authorList>
            <person name="Kim Y.-S."/>
            <person name="Kim S.-E."/>
            <person name="Kim K.-H."/>
        </authorList>
    </citation>
    <scope>NUCLEOTIDE SEQUENCE [LARGE SCALE GENOMIC DNA]</scope>
    <source>
        <strain evidence="5">SH-1</strain>
    </source>
</reference>